<feature type="non-terminal residue" evidence="11">
    <location>
        <position position="157"/>
    </location>
</feature>
<sequence>MTGDEIRESFLRFFEERGHKIVPGSSLIPHGDPTLLLTSAGMVPFKPYFLGEAMPPSPRIASCQKCFRTTDIESVGDTTHLTFFEMLGNFSVGDYFKKEAIEWAWEFVTQRLGLAPERLWITIFLDDDESFHIWREQGIPEDRILRFSEEDNFWGPA</sequence>
<dbReference type="GO" id="GO:0005524">
    <property type="term" value="F:ATP binding"/>
    <property type="evidence" value="ECO:0007669"/>
    <property type="project" value="UniProtKB-KW"/>
</dbReference>
<dbReference type="PANTHER" id="PTHR11777:SF9">
    <property type="entry name" value="ALANINE--TRNA LIGASE, CYTOPLASMIC"/>
    <property type="match status" value="1"/>
</dbReference>
<dbReference type="PROSITE" id="PS50860">
    <property type="entry name" value="AA_TRNA_LIGASE_II_ALA"/>
    <property type="match status" value="1"/>
</dbReference>
<keyword evidence="4" id="KW-0436">Ligase</keyword>
<dbReference type="GO" id="GO:0002161">
    <property type="term" value="F:aminoacyl-tRNA deacylase activity"/>
    <property type="evidence" value="ECO:0007669"/>
    <property type="project" value="TreeGrafter"/>
</dbReference>
<keyword evidence="9" id="KW-0030">Aminoacyl-tRNA synthetase</keyword>
<dbReference type="EC" id="6.1.1.7" evidence="2"/>
<feature type="domain" description="Alanyl-transfer RNA synthetases family profile" evidence="10">
    <location>
        <begin position="1"/>
        <end position="157"/>
    </location>
</feature>
<dbReference type="Pfam" id="PF01411">
    <property type="entry name" value="tRNA-synt_2c"/>
    <property type="match status" value="1"/>
</dbReference>
<comment type="caution">
    <text evidence="11">The sequence shown here is derived from an EMBL/GenBank/DDBJ whole genome shotgun (WGS) entry which is preliminary data.</text>
</comment>
<protein>
    <recommendedName>
        <fullName evidence="2">alanine--tRNA ligase</fullName>
        <ecNumber evidence="2">6.1.1.7</ecNumber>
    </recommendedName>
</protein>
<dbReference type="GO" id="GO:0004813">
    <property type="term" value="F:alanine-tRNA ligase activity"/>
    <property type="evidence" value="ECO:0007669"/>
    <property type="project" value="UniProtKB-EC"/>
</dbReference>
<dbReference type="InterPro" id="IPR018164">
    <property type="entry name" value="Ala-tRNA-synth_IIc_N"/>
</dbReference>
<dbReference type="InterPro" id="IPR045864">
    <property type="entry name" value="aa-tRNA-synth_II/BPL/LPL"/>
</dbReference>
<evidence type="ECO:0000256" key="2">
    <source>
        <dbReference type="ARBA" id="ARBA00013168"/>
    </source>
</evidence>
<dbReference type="SUPFAM" id="SSF55681">
    <property type="entry name" value="Class II aaRS and biotin synthetases"/>
    <property type="match status" value="1"/>
</dbReference>
<dbReference type="GO" id="GO:0005829">
    <property type="term" value="C:cytosol"/>
    <property type="evidence" value="ECO:0007669"/>
    <property type="project" value="TreeGrafter"/>
</dbReference>
<dbReference type="InterPro" id="IPR050058">
    <property type="entry name" value="Ala-tRNA_ligase"/>
</dbReference>
<dbReference type="InterPro" id="IPR018165">
    <property type="entry name" value="Ala-tRNA-synth_IIc_core"/>
</dbReference>
<evidence type="ECO:0000256" key="7">
    <source>
        <dbReference type="ARBA" id="ARBA00022884"/>
    </source>
</evidence>
<evidence type="ECO:0000256" key="4">
    <source>
        <dbReference type="ARBA" id="ARBA00022598"/>
    </source>
</evidence>
<dbReference type="GO" id="GO:0000049">
    <property type="term" value="F:tRNA binding"/>
    <property type="evidence" value="ECO:0007669"/>
    <property type="project" value="UniProtKB-KW"/>
</dbReference>
<dbReference type="CDD" id="cd00673">
    <property type="entry name" value="AlaRS_core"/>
    <property type="match status" value="1"/>
</dbReference>
<reference evidence="11" key="1">
    <citation type="journal article" date="2014" name="Front. Microbiol.">
        <title>High frequency of phylogenetically diverse reductive dehalogenase-homologous genes in deep subseafloor sedimentary metagenomes.</title>
        <authorList>
            <person name="Kawai M."/>
            <person name="Futagami T."/>
            <person name="Toyoda A."/>
            <person name="Takaki Y."/>
            <person name="Nishi S."/>
            <person name="Hori S."/>
            <person name="Arai W."/>
            <person name="Tsubouchi T."/>
            <person name="Morono Y."/>
            <person name="Uchiyama I."/>
            <person name="Ito T."/>
            <person name="Fujiyama A."/>
            <person name="Inagaki F."/>
            <person name="Takami H."/>
        </authorList>
    </citation>
    <scope>NUCLEOTIDE SEQUENCE</scope>
    <source>
        <strain evidence="11">Expedition CK06-06</strain>
    </source>
</reference>
<evidence type="ECO:0000259" key="10">
    <source>
        <dbReference type="PROSITE" id="PS50860"/>
    </source>
</evidence>
<keyword evidence="6" id="KW-0067">ATP-binding</keyword>
<evidence type="ECO:0000256" key="5">
    <source>
        <dbReference type="ARBA" id="ARBA00022741"/>
    </source>
</evidence>
<comment type="similarity">
    <text evidence="1">Belongs to the class-II aminoacyl-tRNA synthetase family.</text>
</comment>
<dbReference type="AlphaFoldDB" id="X1PL84"/>
<keyword evidence="7" id="KW-0694">RNA-binding</keyword>
<proteinExistence type="inferred from homology"/>
<organism evidence="11">
    <name type="scientific">marine sediment metagenome</name>
    <dbReference type="NCBI Taxonomy" id="412755"/>
    <lineage>
        <taxon>unclassified sequences</taxon>
        <taxon>metagenomes</taxon>
        <taxon>ecological metagenomes</taxon>
    </lineage>
</organism>
<accession>X1PL84</accession>
<dbReference type="PANTHER" id="PTHR11777">
    <property type="entry name" value="ALANYL-TRNA SYNTHETASE"/>
    <property type="match status" value="1"/>
</dbReference>
<keyword evidence="8" id="KW-0648">Protein biosynthesis</keyword>
<name>X1PL84_9ZZZZ</name>
<dbReference type="Gene3D" id="3.30.930.10">
    <property type="entry name" value="Bira Bifunctional Protein, Domain 2"/>
    <property type="match status" value="1"/>
</dbReference>
<evidence type="ECO:0000256" key="6">
    <source>
        <dbReference type="ARBA" id="ARBA00022840"/>
    </source>
</evidence>
<dbReference type="EMBL" id="BARV01026342">
    <property type="protein sequence ID" value="GAI39830.1"/>
    <property type="molecule type" value="Genomic_DNA"/>
</dbReference>
<evidence type="ECO:0000256" key="9">
    <source>
        <dbReference type="ARBA" id="ARBA00023146"/>
    </source>
</evidence>
<dbReference type="GO" id="GO:0006419">
    <property type="term" value="P:alanyl-tRNA aminoacylation"/>
    <property type="evidence" value="ECO:0007669"/>
    <property type="project" value="InterPro"/>
</dbReference>
<evidence type="ECO:0000256" key="8">
    <source>
        <dbReference type="ARBA" id="ARBA00022917"/>
    </source>
</evidence>
<evidence type="ECO:0000256" key="3">
    <source>
        <dbReference type="ARBA" id="ARBA00022555"/>
    </source>
</evidence>
<keyword evidence="5" id="KW-0547">Nucleotide-binding</keyword>
<evidence type="ECO:0000256" key="1">
    <source>
        <dbReference type="ARBA" id="ARBA00008226"/>
    </source>
</evidence>
<evidence type="ECO:0000313" key="11">
    <source>
        <dbReference type="EMBL" id="GAI39830.1"/>
    </source>
</evidence>
<gene>
    <name evidence="11" type="ORF">S06H3_42579</name>
</gene>
<keyword evidence="3" id="KW-0820">tRNA-binding</keyword>